<accession>A0AA86P6Z6</accession>
<gene>
    <name evidence="1" type="ORF">HINF_LOCUS19284</name>
    <name evidence="2" type="ORF">HINF_LOCUS37831</name>
</gene>
<reference evidence="2 3" key="2">
    <citation type="submission" date="2024-07" db="EMBL/GenBank/DDBJ databases">
        <authorList>
            <person name="Akdeniz Z."/>
        </authorList>
    </citation>
    <scope>NUCLEOTIDE SEQUENCE [LARGE SCALE GENOMIC DNA]</scope>
</reference>
<dbReference type="EMBL" id="CATOUU010000495">
    <property type="protein sequence ID" value="CAI9931639.1"/>
    <property type="molecule type" value="Genomic_DNA"/>
</dbReference>
<dbReference type="AlphaFoldDB" id="A0AA86P6Z6"/>
<comment type="caution">
    <text evidence="1">The sequence shown here is derived from an EMBL/GenBank/DDBJ whole genome shotgun (WGS) entry which is preliminary data.</text>
</comment>
<sequence length="206" mass="24291">MVQVTGNILRVGEAVSYPAVDVSIQFCRFDFTYFSAGQVGMPVSEHLQCSRLIYIQFQLLLFNQYKRKLSGTFKLLLYFVLQNHRVSHQCLKHKKLIKLNHLIHLSVKPKNKPRQKSQVQHNQEIQAKTQTILGHHEYNNTQTNQETINIQCKQFQLQQHWSFWLIKESNMEILESATLQTYCTETSFQNPKSCIFSLWKQIQFNN</sequence>
<evidence type="ECO:0000313" key="1">
    <source>
        <dbReference type="EMBL" id="CAI9931639.1"/>
    </source>
</evidence>
<evidence type="ECO:0000313" key="3">
    <source>
        <dbReference type="Proteomes" id="UP001642409"/>
    </source>
</evidence>
<organism evidence="1">
    <name type="scientific">Hexamita inflata</name>
    <dbReference type="NCBI Taxonomy" id="28002"/>
    <lineage>
        <taxon>Eukaryota</taxon>
        <taxon>Metamonada</taxon>
        <taxon>Diplomonadida</taxon>
        <taxon>Hexamitidae</taxon>
        <taxon>Hexamitinae</taxon>
        <taxon>Hexamita</taxon>
    </lineage>
</organism>
<evidence type="ECO:0000313" key="2">
    <source>
        <dbReference type="EMBL" id="CAL6039387.1"/>
    </source>
</evidence>
<dbReference type="EMBL" id="CAXDID020000142">
    <property type="protein sequence ID" value="CAL6039387.1"/>
    <property type="molecule type" value="Genomic_DNA"/>
</dbReference>
<keyword evidence="3" id="KW-1185">Reference proteome</keyword>
<protein>
    <submittedName>
        <fullName evidence="2">Hypothetical_protein</fullName>
    </submittedName>
</protein>
<dbReference type="Proteomes" id="UP001642409">
    <property type="component" value="Unassembled WGS sequence"/>
</dbReference>
<name>A0AA86P6Z6_9EUKA</name>
<reference evidence="1" key="1">
    <citation type="submission" date="2023-06" db="EMBL/GenBank/DDBJ databases">
        <authorList>
            <person name="Kurt Z."/>
        </authorList>
    </citation>
    <scope>NUCLEOTIDE SEQUENCE</scope>
</reference>
<proteinExistence type="predicted"/>